<dbReference type="Proteomes" id="UP000680865">
    <property type="component" value="Unassembled WGS sequence"/>
</dbReference>
<feature type="transmembrane region" description="Helical" evidence="2">
    <location>
        <begin position="222"/>
        <end position="239"/>
    </location>
</feature>
<dbReference type="Gene3D" id="3.30.70.270">
    <property type="match status" value="1"/>
</dbReference>
<dbReference type="Pfam" id="PF00990">
    <property type="entry name" value="GGDEF"/>
    <property type="match status" value="1"/>
</dbReference>
<keyword evidence="2" id="KW-0812">Transmembrane</keyword>
<dbReference type="AlphaFoldDB" id="A0A919VPX2"/>
<feature type="transmembrane region" description="Helical" evidence="2">
    <location>
        <begin position="123"/>
        <end position="141"/>
    </location>
</feature>
<dbReference type="InterPro" id="IPR043128">
    <property type="entry name" value="Rev_trsase/Diguanyl_cyclase"/>
</dbReference>
<dbReference type="SUPFAM" id="SSF55073">
    <property type="entry name" value="Nucleotide cyclase"/>
    <property type="match status" value="1"/>
</dbReference>
<dbReference type="SMART" id="SM00267">
    <property type="entry name" value="GGDEF"/>
    <property type="match status" value="1"/>
</dbReference>
<protein>
    <recommendedName>
        <fullName evidence="3">GGDEF domain-containing protein</fullName>
    </recommendedName>
</protein>
<evidence type="ECO:0000256" key="1">
    <source>
        <dbReference type="SAM" id="MobiDB-lite"/>
    </source>
</evidence>
<evidence type="ECO:0000259" key="3">
    <source>
        <dbReference type="PROSITE" id="PS50887"/>
    </source>
</evidence>
<evidence type="ECO:0000313" key="5">
    <source>
        <dbReference type="Proteomes" id="UP000680865"/>
    </source>
</evidence>
<dbReference type="PANTHER" id="PTHR46663:SF2">
    <property type="entry name" value="GGDEF DOMAIN-CONTAINING PROTEIN"/>
    <property type="match status" value="1"/>
</dbReference>
<organism evidence="4 5">
    <name type="scientific">Winogradskya consettensis</name>
    <dbReference type="NCBI Taxonomy" id="113560"/>
    <lineage>
        <taxon>Bacteria</taxon>
        <taxon>Bacillati</taxon>
        <taxon>Actinomycetota</taxon>
        <taxon>Actinomycetes</taxon>
        <taxon>Micromonosporales</taxon>
        <taxon>Micromonosporaceae</taxon>
        <taxon>Winogradskya</taxon>
    </lineage>
</organism>
<keyword evidence="2" id="KW-0472">Membrane</keyword>
<dbReference type="RefSeq" id="WP_280519335.1">
    <property type="nucleotide sequence ID" value="NZ_BAAATW010000013.1"/>
</dbReference>
<gene>
    <name evidence="4" type="ORF">Aco04nite_24610</name>
</gene>
<dbReference type="CDD" id="cd01949">
    <property type="entry name" value="GGDEF"/>
    <property type="match status" value="1"/>
</dbReference>
<feature type="transmembrane region" description="Helical" evidence="2">
    <location>
        <begin position="260"/>
        <end position="279"/>
    </location>
</feature>
<sequence>MPRVPPLLVPAYAAAAGVPAAVAPGSAVAHFSYLICFTSLVALGWARLRTITGPVRSGYAYVIGALTIWVVGDLLSDVLTWLLGPMGDVQPSDVLWVSGYPLLAIGLIRLVRVRAPGNLREGMLDALAMATVMAWLCWQFLILPAAEHQQLSLAIVFGAFYPLGDVVLFAVVAILVLAPGSKHGPTRYLVAALTVTMVGDVCISMLPALLPALSRAVQAERLDGVLLVANSFFVAALVHPRADRIEPDTEHEDRLHPARVVFLGISLVALPMFAGLQTFDSVLSRVSLLVSIALLTSLILVRFVLVVRGQEDIRAVLAHQNRHDQLTGLANRQALRAALETSLAAAHGYGPVIFYLDLNGFKQINDRHGHAAGDFVLIEFAQRLRASLRPGDLAARFGGDEFVVLACDVKSPADAHAIATRLRNLVTDPVCQADDSYPLGVSIGIAAAGDYPTPDTDTLLAAADAGMYTEKHQHRQESAALPAPGELLEHSAT</sequence>
<accession>A0A919VPX2</accession>
<keyword evidence="5" id="KW-1185">Reference proteome</keyword>
<feature type="transmembrane region" description="Helical" evidence="2">
    <location>
        <begin position="153"/>
        <end position="177"/>
    </location>
</feature>
<comment type="caution">
    <text evidence="4">The sequence shown here is derived from an EMBL/GenBank/DDBJ whole genome shotgun (WGS) entry which is preliminary data.</text>
</comment>
<feature type="transmembrane region" description="Helical" evidence="2">
    <location>
        <begin position="189"/>
        <end position="210"/>
    </location>
</feature>
<evidence type="ECO:0000313" key="4">
    <source>
        <dbReference type="EMBL" id="GIM71305.1"/>
    </source>
</evidence>
<feature type="region of interest" description="Disordered" evidence="1">
    <location>
        <begin position="472"/>
        <end position="493"/>
    </location>
</feature>
<dbReference type="PROSITE" id="PS50887">
    <property type="entry name" value="GGDEF"/>
    <property type="match status" value="1"/>
</dbReference>
<feature type="transmembrane region" description="Helical" evidence="2">
    <location>
        <begin position="94"/>
        <end position="111"/>
    </location>
</feature>
<dbReference type="InterPro" id="IPR000160">
    <property type="entry name" value="GGDEF_dom"/>
</dbReference>
<feature type="transmembrane region" description="Helical" evidence="2">
    <location>
        <begin position="60"/>
        <end position="82"/>
    </location>
</feature>
<evidence type="ECO:0000256" key="2">
    <source>
        <dbReference type="SAM" id="Phobius"/>
    </source>
</evidence>
<dbReference type="PANTHER" id="PTHR46663">
    <property type="entry name" value="DIGUANYLATE CYCLASE DGCT-RELATED"/>
    <property type="match status" value="1"/>
</dbReference>
<feature type="transmembrane region" description="Helical" evidence="2">
    <location>
        <begin position="285"/>
        <end position="305"/>
    </location>
</feature>
<proteinExistence type="predicted"/>
<dbReference type="EMBL" id="BOQP01000010">
    <property type="protein sequence ID" value="GIM71305.1"/>
    <property type="molecule type" value="Genomic_DNA"/>
</dbReference>
<keyword evidence="2" id="KW-1133">Transmembrane helix</keyword>
<name>A0A919VPX2_9ACTN</name>
<dbReference type="NCBIfam" id="TIGR00254">
    <property type="entry name" value="GGDEF"/>
    <property type="match status" value="1"/>
</dbReference>
<feature type="domain" description="GGDEF" evidence="3">
    <location>
        <begin position="349"/>
        <end position="483"/>
    </location>
</feature>
<dbReference type="InterPro" id="IPR052163">
    <property type="entry name" value="DGC-Regulatory_Protein"/>
</dbReference>
<reference evidence="4" key="1">
    <citation type="submission" date="2021-03" db="EMBL/GenBank/DDBJ databases">
        <title>Whole genome shotgun sequence of Actinoplanes consettensis NBRC 14913.</title>
        <authorList>
            <person name="Komaki H."/>
            <person name="Tamura T."/>
        </authorList>
    </citation>
    <scope>NUCLEOTIDE SEQUENCE</scope>
    <source>
        <strain evidence="4">NBRC 14913</strain>
    </source>
</reference>
<dbReference type="InterPro" id="IPR029787">
    <property type="entry name" value="Nucleotide_cyclase"/>
</dbReference>